<dbReference type="Proteomes" id="UP000249061">
    <property type="component" value="Unassembled WGS sequence"/>
</dbReference>
<keyword evidence="3 5" id="KW-0808">Transferase</keyword>
<evidence type="ECO:0000256" key="3">
    <source>
        <dbReference type="ARBA" id="ARBA00022679"/>
    </source>
</evidence>
<dbReference type="GO" id="GO:0016757">
    <property type="term" value="F:glycosyltransferase activity"/>
    <property type="evidence" value="ECO:0007669"/>
    <property type="project" value="UniProtKB-KW"/>
</dbReference>
<organism evidence="5 6">
    <name type="scientific">Archangium gephyra</name>
    <dbReference type="NCBI Taxonomy" id="48"/>
    <lineage>
        <taxon>Bacteria</taxon>
        <taxon>Pseudomonadati</taxon>
        <taxon>Myxococcota</taxon>
        <taxon>Myxococcia</taxon>
        <taxon>Myxococcales</taxon>
        <taxon>Cystobacterineae</taxon>
        <taxon>Archangiaceae</taxon>
        <taxon>Archangium</taxon>
    </lineage>
</organism>
<evidence type="ECO:0000259" key="4">
    <source>
        <dbReference type="Pfam" id="PF00535"/>
    </source>
</evidence>
<dbReference type="AlphaFoldDB" id="A0A2W5UWB8"/>
<proteinExistence type="inferred from homology"/>
<dbReference type="Gene3D" id="3.90.550.10">
    <property type="entry name" value="Spore Coat Polysaccharide Biosynthesis Protein SpsA, Chain A"/>
    <property type="match status" value="1"/>
</dbReference>
<dbReference type="SUPFAM" id="SSF53448">
    <property type="entry name" value="Nucleotide-diphospho-sugar transferases"/>
    <property type="match status" value="1"/>
</dbReference>
<dbReference type="Pfam" id="PF00535">
    <property type="entry name" value="Glycos_transf_2"/>
    <property type="match status" value="1"/>
</dbReference>
<accession>A0A2W5UWB8</accession>
<gene>
    <name evidence="5" type="ORF">DI536_12015</name>
</gene>
<comment type="caution">
    <text evidence="5">The sequence shown here is derived from an EMBL/GenBank/DDBJ whole genome shotgun (WGS) entry which is preliminary data.</text>
</comment>
<reference evidence="5 6" key="1">
    <citation type="submission" date="2017-08" db="EMBL/GenBank/DDBJ databases">
        <title>Infants hospitalized years apart are colonized by the same room-sourced microbial strains.</title>
        <authorList>
            <person name="Brooks B."/>
            <person name="Olm M.R."/>
            <person name="Firek B.A."/>
            <person name="Baker R."/>
            <person name="Thomas B.C."/>
            <person name="Morowitz M.J."/>
            <person name="Banfield J.F."/>
        </authorList>
    </citation>
    <scope>NUCLEOTIDE SEQUENCE [LARGE SCALE GENOMIC DNA]</scope>
    <source>
        <strain evidence="5">S2_003_000_R2_14</strain>
    </source>
</reference>
<evidence type="ECO:0000313" key="5">
    <source>
        <dbReference type="EMBL" id="PZR13478.1"/>
    </source>
</evidence>
<evidence type="ECO:0000256" key="1">
    <source>
        <dbReference type="ARBA" id="ARBA00006739"/>
    </source>
</evidence>
<evidence type="ECO:0000256" key="2">
    <source>
        <dbReference type="ARBA" id="ARBA00022676"/>
    </source>
</evidence>
<dbReference type="PANTHER" id="PTHR43179:SF12">
    <property type="entry name" value="GALACTOFURANOSYLTRANSFERASE GLFT2"/>
    <property type="match status" value="1"/>
</dbReference>
<feature type="domain" description="Glycosyltransferase 2-like" evidence="4">
    <location>
        <begin position="71"/>
        <end position="186"/>
    </location>
</feature>
<name>A0A2W5UWB8_9BACT</name>
<keyword evidence="2" id="KW-0328">Glycosyltransferase</keyword>
<comment type="similarity">
    <text evidence="1">Belongs to the glycosyltransferase 2 family.</text>
</comment>
<protein>
    <submittedName>
        <fullName evidence="5">Glycosyltransferase family 2 protein</fullName>
    </submittedName>
</protein>
<dbReference type="EMBL" id="QFQP01000009">
    <property type="protein sequence ID" value="PZR13478.1"/>
    <property type="molecule type" value="Genomic_DNA"/>
</dbReference>
<dbReference type="PANTHER" id="PTHR43179">
    <property type="entry name" value="RHAMNOSYLTRANSFERASE WBBL"/>
    <property type="match status" value="1"/>
</dbReference>
<dbReference type="InterPro" id="IPR029044">
    <property type="entry name" value="Nucleotide-diphossugar_trans"/>
</dbReference>
<sequence>MTTFYTRDRAPLRIQTVIYHADQSNVSRAVRHAHRAVELARSRDIISSVEFVLGDCSSERVFDEAALKALSAQLGADVTLKYEFFGKNLGTARGHNTMFESCKADFVVVMNPDVLMSPDCLIELFRPFRIDITGMVEARQLPIEHPKDYNPQSGETSWASTACCLIPARLWRELHGFDADTFFLYCDDVDFSWRVRLQGYKVVFQPSAVAFHDKRLTTSGSWPTSAAERYFSAEAALMLAHKYSRPDVVAAISKDFSVSREPHIKKALATFKERRKKGKLCEPIDPHHIVGEFVHGAYANYRFQL</sequence>
<dbReference type="InterPro" id="IPR001173">
    <property type="entry name" value="Glyco_trans_2-like"/>
</dbReference>
<evidence type="ECO:0000313" key="6">
    <source>
        <dbReference type="Proteomes" id="UP000249061"/>
    </source>
</evidence>